<comment type="caution">
    <text evidence="3">The sequence shown here is derived from an EMBL/GenBank/DDBJ whole genome shotgun (WGS) entry which is preliminary data.</text>
</comment>
<dbReference type="GO" id="GO:0005096">
    <property type="term" value="F:GTPase activator activity"/>
    <property type="evidence" value="ECO:0007669"/>
    <property type="project" value="TreeGrafter"/>
</dbReference>
<dbReference type="Proteomes" id="UP000769528">
    <property type="component" value="Unassembled WGS sequence"/>
</dbReference>
<dbReference type="EMBL" id="JAEUBF010000026">
    <property type="protein sequence ID" value="KAH3680888.1"/>
    <property type="molecule type" value="Genomic_DNA"/>
</dbReference>
<dbReference type="PANTHER" id="PTHR47219">
    <property type="entry name" value="RAB GTPASE-ACTIVATING PROTEIN 1-LIKE"/>
    <property type="match status" value="1"/>
</dbReference>
<dbReference type="PANTHER" id="PTHR47219:SF20">
    <property type="entry name" value="TBC1 DOMAIN FAMILY MEMBER 2B"/>
    <property type="match status" value="1"/>
</dbReference>
<keyword evidence="4" id="KW-1185">Reference proteome</keyword>
<dbReference type="Gene3D" id="1.10.472.80">
    <property type="entry name" value="Ypt/Rab-GAP domain of gyp1p, domain 3"/>
    <property type="match status" value="1"/>
</dbReference>
<dbReference type="GO" id="GO:0030427">
    <property type="term" value="C:site of polarized growth"/>
    <property type="evidence" value="ECO:0007669"/>
    <property type="project" value="UniProtKB-ARBA"/>
</dbReference>
<organism evidence="3 4">
    <name type="scientific">Wickerhamomyces mucosus</name>
    <dbReference type="NCBI Taxonomy" id="1378264"/>
    <lineage>
        <taxon>Eukaryota</taxon>
        <taxon>Fungi</taxon>
        <taxon>Dikarya</taxon>
        <taxon>Ascomycota</taxon>
        <taxon>Saccharomycotina</taxon>
        <taxon>Saccharomycetes</taxon>
        <taxon>Phaffomycetales</taxon>
        <taxon>Wickerhamomycetaceae</taxon>
        <taxon>Wickerhamomyces</taxon>
    </lineage>
</organism>
<dbReference type="Pfam" id="PF00566">
    <property type="entry name" value="RabGAP-TBC"/>
    <property type="match status" value="1"/>
</dbReference>
<dbReference type="OrthoDB" id="294251at2759"/>
<sequence>MTNYNDRSSLGRSKSVNFFRNPKRNSIIPQNQSPLHTNETPLDAPIYSRVPADSVNGLKPNVANPKDSIFERDSTSSNSIPGNLHVSSNSSIEHLISRYGAATLIRQLSTDLAQREAELSVIRRKNSQRENTLIKLLNEVGLSTSHIELILKRRLEKYENQDKAFLDNSIQDALAENLSQSFQEGSIEQPLAQPPRKPHKNDASKRRNRPYSMSSFPILNSSSSNLSFDEDSSILNVVSQKFLNNMPQQVQDVILNSTGLPPKNLPPVEMDSFESIRRPSFKDFAKDGEFVDKFGFLYGKNFKRSSSSSKIEINKSITTKLLEIASDHDKTQQLSLRQWDDLIKKITLINSREENDSTEILTIKGENISSYKSLHNEFKRLILTYGIPMNYRPKIWFELLYVKDITTPGEYYNLLNHNPKNEESEGQIKLDINRTMPFNVFFKDNGPGLKKLNKILIAFSRKFPRIGYCQGMNFIVANLLLVFPNEEDTFWGFVGLVQLLPDEFFQLKKIRGDLNKFKNIFSKELPKLQQHFKDLNVEIELICFNWFISIFSESLPIEIVLKVWDLLILNGYIEIYKHSIALFKMFENTLLKLSTNVEIYEVMKNLNKSNRNLKGSELTKLSSNVVISEKDLL</sequence>
<accession>A0A9P8PYV9</accession>
<feature type="domain" description="Rab-GAP TBC" evidence="2">
    <location>
        <begin position="386"/>
        <end position="571"/>
    </location>
</feature>
<dbReference type="InterPro" id="IPR050302">
    <property type="entry name" value="Rab_GAP_TBC_domain"/>
</dbReference>
<protein>
    <recommendedName>
        <fullName evidence="2">Rab-GAP TBC domain-containing protein</fullName>
    </recommendedName>
</protein>
<name>A0A9P8PYV9_9ASCO</name>
<reference evidence="3" key="1">
    <citation type="journal article" date="2021" name="Open Biol.">
        <title>Shared evolutionary footprints suggest mitochondrial oxidative damage underlies multiple complex I losses in fungi.</title>
        <authorList>
            <person name="Schikora-Tamarit M.A."/>
            <person name="Marcet-Houben M."/>
            <person name="Nosek J."/>
            <person name="Gabaldon T."/>
        </authorList>
    </citation>
    <scope>NUCLEOTIDE SEQUENCE</scope>
    <source>
        <strain evidence="3">CBS6341</strain>
    </source>
</reference>
<evidence type="ECO:0000313" key="4">
    <source>
        <dbReference type="Proteomes" id="UP000769528"/>
    </source>
</evidence>
<gene>
    <name evidence="3" type="ORF">WICMUC_000031</name>
</gene>
<dbReference type="PROSITE" id="PS50086">
    <property type="entry name" value="TBC_RABGAP"/>
    <property type="match status" value="1"/>
</dbReference>
<dbReference type="InterPro" id="IPR000195">
    <property type="entry name" value="Rab-GAP-TBC_dom"/>
</dbReference>
<evidence type="ECO:0000259" key="2">
    <source>
        <dbReference type="PROSITE" id="PS50086"/>
    </source>
</evidence>
<feature type="compositionally biased region" description="Polar residues" evidence="1">
    <location>
        <begin position="27"/>
        <end position="37"/>
    </location>
</feature>
<evidence type="ECO:0000256" key="1">
    <source>
        <dbReference type="SAM" id="MobiDB-lite"/>
    </source>
</evidence>
<dbReference type="Gene3D" id="1.10.8.270">
    <property type="entry name" value="putative rabgap domain of human tbc1 domain family member 14 like domains"/>
    <property type="match status" value="1"/>
</dbReference>
<feature type="region of interest" description="Disordered" evidence="1">
    <location>
        <begin position="186"/>
        <end position="214"/>
    </location>
</feature>
<dbReference type="SMART" id="SM00164">
    <property type="entry name" value="TBC"/>
    <property type="match status" value="1"/>
</dbReference>
<feature type="region of interest" description="Disordered" evidence="1">
    <location>
        <begin position="1"/>
        <end position="37"/>
    </location>
</feature>
<feature type="region of interest" description="Disordered" evidence="1">
    <location>
        <begin position="57"/>
        <end position="77"/>
    </location>
</feature>
<dbReference type="FunFam" id="1.10.8.270:FF:000026">
    <property type="entry name" value="TBC (Tre-2/Bub2/Cdc16) domain family"/>
    <property type="match status" value="1"/>
</dbReference>
<dbReference type="SUPFAM" id="SSF47923">
    <property type="entry name" value="Ypt/Rab-GAP domain of gyp1p"/>
    <property type="match status" value="2"/>
</dbReference>
<dbReference type="InterPro" id="IPR035969">
    <property type="entry name" value="Rab-GAP_TBC_sf"/>
</dbReference>
<feature type="compositionally biased region" description="Polar residues" evidence="1">
    <location>
        <begin position="1"/>
        <end position="18"/>
    </location>
</feature>
<dbReference type="GO" id="GO:0031267">
    <property type="term" value="F:small GTPase binding"/>
    <property type="evidence" value="ECO:0007669"/>
    <property type="project" value="TreeGrafter"/>
</dbReference>
<proteinExistence type="predicted"/>
<evidence type="ECO:0000313" key="3">
    <source>
        <dbReference type="EMBL" id="KAH3680888.1"/>
    </source>
</evidence>
<dbReference type="AlphaFoldDB" id="A0A9P8PYV9"/>
<reference evidence="3" key="2">
    <citation type="submission" date="2021-01" db="EMBL/GenBank/DDBJ databases">
        <authorList>
            <person name="Schikora-Tamarit M.A."/>
        </authorList>
    </citation>
    <scope>NUCLEOTIDE SEQUENCE</scope>
    <source>
        <strain evidence="3">CBS6341</strain>
    </source>
</reference>